<accession>A0A1M5E762</accession>
<sequence length="401" mass="43526">MNTSRILLFSLFISLFLNVSAQNSTNSPSSMFGIGDITVGEAGKYVGMGGVGIALRSDNFLNGLNPSALTAMDSAKFVYEAGANVSFEKYTTRGRSSSSVTGNIRNLGIGFRVIPSWYAAAGLAPLSSMGYAITVDQPVEGTEGTISSLFEGNGGLSKVYLSNAFKFSKNFSLGFNLSYIMGSTTQSEVQGNTSIKDISYKKAFYADFGLQYNIALNKKWNMNFGGVYGYKQQLSLNNDRTVINSSSSETLTEKLHPKSQFLPQYFGGGIALNNKRLTLSADYKFTQWSVMVSDNSSVSYCDQHALNIGADLLSGESFTNPWHYMIGAGVSNSYVVLKNKKPMNYHVSAGLGIPVMTGNLVSFGVKYESQAGAGTNVQKNQMFSFFLNLTFAERTPRSKIY</sequence>
<protein>
    <recommendedName>
        <fullName evidence="4">Long-chain fatty acid transport protein</fullName>
    </recommendedName>
</protein>
<gene>
    <name evidence="2" type="ORF">SAMN05444405_11335</name>
</gene>
<evidence type="ECO:0000256" key="1">
    <source>
        <dbReference type="SAM" id="SignalP"/>
    </source>
</evidence>
<dbReference type="Proteomes" id="UP000184509">
    <property type="component" value="Unassembled WGS sequence"/>
</dbReference>
<evidence type="ECO:0008006" key="4">
    <source>
        <dbReference type="Google" id="ProtNLM"/>
    </source>
</evidence>
<feature type="signal peptide" evidence="1">
    <location>
        <begin position="1"/>
        <end position="21"/>
    </location>
</feature>
<dbReference type="Gene3D" id="2.40.160.60">
    <property type="entry name" value="Outer membrane protein transport protein (OMPP1/FadL/TodX)"/>
    <property type="match status" value="1"/>
</dbReference>
<reference evidence="2 3" key="1">
    <citation type="submission" date="2016-11" db="EMBL/GenBank/DDBJ databases">
        <authorList>
            <person name="Jaros S."/>
            <person name="Januszkiewicz K."/>
            <person name="Wedrychowicz H."/>
        </authorList>
    </citation>
    <scope>NUCLEOTIDE SEQUENCE [LARGE SCALE GENOMIC DNA]</scope>
    <source>
        <strain evidence="2 3">DSM 26991</strain>
    </source>
</reference>
<feature type="chain" id="PRO_5012996834" description="Long-chain fatty acid transport protein" evidence="1">
    <location>
        <begin position="22"/>
        <end position="401"/>
    </location>
</feature>
<name>A0A1M5E762_9BACE</name>
<keyword evidence="1" id="KW-0732">Signal</keyword>
<proteinExistence type="predicted"/>
<dbReference type="AlphaFoldDB" id="A0A1M5E762"/>
<evidence type="ECO:0000313" key="3">
    <source>
        <dbReference type="Proteomes" id="UP000184509"/>
    </source>
</evidence>
<organism evidence="2 3">
    <name type="scientific">Bacteroides luti</name>
    <dbReference type="NCBI Taxonomy" id="1297750"/>
    <lineage>
        <taxon>Bacteria</taxon>
        <taxon>Pseudomonadati</taxon>
        <taxon>Bacteroidota</taxon>
        <taxon>Bacteroidia</taxon>
        <taxon>Bacteroidales</taxon>
        <taxon>Bacteroidaceae</taxon>
        <taxon>Bacteroides</taxon>
    </lineage>
</organism>
<dbReference type="EMBL" id="FQTV01000013">
    <property type="protein sequence ID" value="SHF74974.1"/>
    <property type="molecule type" value="Genomic_DNA"/>
</dbReference>
<dbReference type="SUPFAM" id="SSF56935">
    <property type="entry name" value="Porins"/>
    <property type="match status" value="1"/>
</dbReference>
<dbReference type="STRING" id="1297750.SAMN05444405_11335"/>
<evidence type="ECO:0000313" key="2">
    <source>
        <dbReference type="EMBL" id="SHF74974.1"/>
    </source>
</evidence>
<keyword evidence="3" id="KW-1185">Reference proteome</keyword>